<evidence type="ECO:0000259" key="1">
    <source>
        <dbReference type="SMART" id="SM00382"/>
    </source>
</evidence>
<accession>A0A3N5AYW3</accession>
<feature type="domain" description="AAA+ ATPase" evidence="1">
    <location>
        <begin position="34"/>
        <end position="176"/>
    </location>
</feature>
<protein>
    <submittedName>
        <fullName evidence="2">MoxR-like ATPase</fullName>
    </submittedName>
</protein>
<proteinExistence type="predicted"/>
<dbReference type="OrthoDB" id="9808397at2"/>
<dbReference type="InterPro" id="IPR003593">
    <property type="entry name" value="AAA+_ATPase"/>
</dbReference>
<dbReference type="InterPro" id="IPR041628">
    <property type="entry name" value="ChlI/MoxR_AAA_lid"/>
</dbReference>
<dbReference type="EMBL" id="RKRF01000014">
    <property type="protein sequence ID" value="RPF50159.1"/>
    <property type="molecule type" value="Genomic_DNA"/>
</dbReference>
<sequence>MSLQEFVNDIKSKVGSVIIGQGDTVELISNALVNEGHVLLESVPGTGKTMLSKSIAKSIEGEFKRIQFTPDVLPSDITGIHFFNPKDQQFELRLGPVVTNVLLADEINRATPRTQSALLEVMEEKQVTIDGTTVPIEPPYMVIATQNPIESQQGTFELPEAQMDRFFMKIDMGYPTFEQEQEIMHTHKQSNPLDELTSSITKEQLFQYQHEVKDIYLSDELEKYLLSVVRATRESNLTQVGVSPRGTLALMRSVQARAAINGRDYVTPEDIKEMAPYVLSHRLVLTLEAATKNNQLEVMEEILSTVEVPVEIGVER</sequence>
<dbReference type="PANTHER" id="PTHR42759:SF5">
    <property type="entry name" value="METHANOL DEHYDROGENASE REGULATOR"/>
    <property type="match status" value="1"/>
</dbReference>
<reference evidence="2 3" key="1">
    <citation type="submission" date="2018-11" db="EMBL/GenBank/DDBJ databases">
        <title>Genomic Encyclopedia of Type Strains, Phase IV (KMG-IV): sequencing the most valuable type-strain genomes for metagenomic binning, comparative biology and taxonomic classification.</title>
        <authorList>
            <person name="Goeker M."/>
        </authorList>
    </citation>
    <scope>NUCLEOTIDE SEQUENCE [LARGE SCALE GENOMIC DNA]</scope>
    <source>
        <strain evidence="2 3">DSM 18090</strain>
    </source>
</reference>
<dbReference type="SUPFAM" id="SSF52540">
    <property type="entry name" value="P-loop containing nucleoside triphosphate hydrolases"/>
    <property type="match status" value="1"/>
</dbReference>
<dbReference type="PIRSF" id="PIRSF002849">
    <property type="entry name" value="AAA_ATPase_chaperone_MoxR_prd"/>
    <property type="match status" value="1"/>
</dbReference>
<dbReference type="AlphaFoldDB" id="A0A3N5AYW3"/>
<dbReference type="RefSeq" id="WP_124223817.1">
    <property type="nucleotide sequence ID" value="NZ_RKRF01000014.1"/>
</dbReference>
<gene>
    <name evidence="2" type="ORF">EDC24_2977</name>
</gene>
<dbReference type="GO" id="GO:0016887">
    <property type="term" value="F:ATP hydrolysis activity"/>
    <property type="evidence" value="ECO:0007669"/>
    <property type="project" value="InterPro"/>
</dbReference>
<dbReference type="InterPro" id="IPR011703">
    <property type="entry name" value="ATPase_AAA-3"/>
</dbReference>
<dbReference type="Pfam" id="PF07726">
    <property type="entry name" value="AAA_3"/>
    <property type="match status" value="1"/>
</dbReference>
<dbReference type="SMART" id="SM00382">
    <property type="entry name" value="AAA"/>
    <property type="match status" value="1"/>
</dbReference>
<organism evidence="2 3">
    <name type="scientific">Aquisalibacillus elongatus</name>
    <dbReference type="NCBI Taxonomy" id="485577"/>
    <lineage>
        <taxon>Bacteria</taxon>
        <taxon>Bacillati</taxon>
        <taxon>Bacillota</taxon>
        <taxon>Bacilli</taxon>
        <taxon>Bacillales</taxon>
        <taxon>Bacillaceae</taxon>
        <taxon>Aquisalibacillus</taxon>
    </lineage>
</organism>
<dbReference type="InterPro" id="IPR050764">
    <property type="entry name" value="CbbQ/NirQ/NorQ/GpvN"/>
</dbReference>
<evidence type="ECO:0000313" key="2">
    <source>
        <dbReference type="EMBL" id="RPF50159.1"/>
    </source>
</evidence>
<evidence type="ECO:0000313" key="3">
    <source>
        <dbReference type="Proteomes" id="UP000276443"/>
    </source>
</evidence>
<dbReference type="PANTHER" id="PTHR42759">
    <property type="entry name" value="MOXR FAMILY PROTEIN"/>
    <property type="match status" value="1"/>
</dbReference>
<dbReference type="InterPro" id="IPR027417">
    <property type="entry name" value="P-loop_NTPase"/>
</dbReference>
<dbReference type="GO" id="GO:0005524">
    <property type="term" value="F:ATP binding"/>
    <property type="evidence" value="ECO:0007669"/>
    <property type="project" value="InterPro"/>
</dbReference>
<keyword evidence="3" id="KW-1185">Reference proteome</keyword>
<dbReference type="Gene3D" id="3.40.50.300">
    <property type="entry name" value="P-loop containing nucleotide triphosphate hydrolases"/>
    <property type="match status" value="1"/>
</dbReference>
<dbReference type="Proteomes" id="UP000276443">
    <property type="component" value="Unassembled WGS sequence"/>
</dbReference>
<dbReference type="Pfam" id="PF17863">
    <property type="entry name" value="AAA_lid_2"/>
    <property type="match status" value="1"/>
</dbReference>
<comment type="caution">
    <text evidence="2">The sequence shown here is derived from an EMBL/GenBank/DDBJ whole genome shotgun (WGS) entry which is preliminary data.</text>
</comment>
<dbReference type="Gene3D" id="1.10.8.80">
    <property type="entry name" value="Magnesium chelatase subunit I, C-Terminal domain"/>
    <property type="match status" value="1"/>
</dbReference>
<name>A0A3N5AYW3_9BACI</name>